<protein>
    <recommendedName>
        <fullName evidence="5 13">Guanylate kinase</fullName>
        <ecNumber evidence="4 13">2.7.4.8</ecNumber>
    </recommendedName>
    <alternativeName>
        <fullName evidence="11 13">GMP kinase</fullName>
    </alternativeName>
</protein>
<dbReference type="PROSITE" id="PS00856">
    <property type="entry name" value="GUANYLATE_KINASE_1"/>
    <property type="match status" value="1"/>
</dbReference>
<evidence type="ECO:0000313" key="15">
    <source>
        <dbReference type="EMBL" id="PRH88253.1"/>
    </source>
</evidence>
<dbReference type="CDD" id="cd00071">
    <property type="entry name" value="GMPK"/>
    <property type="match status" value="1"/>
</dbReference>
<keyword evidence="8 13" id="KW-0547">Nucleotide-binding</keyword>
<dbReference type="GO" id="GO:0005829">
    <property type="term" value="C:cytosol"/>
    <property type="evidence" value="ECO:0007669"/>
    <property type="project" value="TreeGrafter"/>
</dbReference>
<comment type="similarity">
    <text evidence="3 13">Belongs to the guanylate kinase family.</text>
</comment>
<sequence length="221" mass="24817">MSSTASVPQRRGLLLIVSSPSGAGKTTLTRLLLAEDKSMHLSISVTTRPRRGSEIDGVHYRFIDAGTFETMRERGELLESAKVHGNYYGTPAGPVEEALAAGRDVLFDIDWQGTMQIYNKMRPDIVSVFVLPPSVAELKARLERRAEDSAEIILQRLQNARVEISHWTKYDYVLVNTDLQTTYAKLKEILDVERMKRQDKSQVGQLVDTLKADLDALTRGR</sequence>
<dbReference type="PANTHER" id="PTHR23117:SF13">
    <property type="entry name" value="GUANYLATE KINASE"/>
    <property type="match status" value="1"/>
</dbReference>
<comment type="function">
    <text evidence="1 13">Essential for recycling GMP and indirectly, cGMP.</text>
</comment>
<organism evidence="15 16">
    <name type="scientific">Labrys okinawensis</name>
    <dbReference type="NCBI Taxonomy" id="346911"/>
    <lineage>
        <taxon>Bacteria</taxon>
        <taxon>Pseudomonadati</taxon>
        <taxon>Pseudomonadota</taxon>
        <taxon>Alphaproteobacteria</taxon>
        <taxon>Hyphomicrobiales</taxon>
        <taxon>Xanthobacteraceae</taxon>
        <taxon>Labrys</taxon>
    </lineage>
</organism>
<evidence type="ECO:0000313" key="16">
    <source>
        <dbReference type="Proteomes" id="UP000237682"/>
    </source>
</evidence>
<evidence type="ECO:0000256" key="11">
    <source>
        <dbReference type="ARBA" id="ARBA00030128"/>
    </source>
</evidence>
<dbReference type="Pfam" id="PF00625">
    <property type="entry name" value="Guanylate_kin"/>
    <property type="match status" value="1"/>
</dbReference>
<dbReference type="InterPro" id="IPR008145">
    <property type="entry name" value="GK/Ca_channel_bsu"/>
</dbReference>
<evidence type="ECO:0000259" key="14">
    <source>
        <dbReference type="PROSITE" id="PS50052"/>
    </source>
</evidence>
<gene>
    <name evidence="13" type="primary">gmk</name>
    <name evidence="15" type="ORF">C5L14_10310</name>
</gene>
<dbReference type="EMBL" id="PUEJ01000003">
    <property type="protein sequence ID" value="PRH88253.1"/>
    <property type="molecule type" value="Genomic_DNA"/>
</dbReference>
<dbReference type="InterPro" id="IPR008144">
    <property type="entry name" value="Guanylate_kin-like_dom"/>
</dbReference>
<dbReference type="RefSeq" id="WP_105861918.1">
    <property type="nucleotide sequence ID" value="NZ_PUEJ01000003.1"/>
</dbReference>
<keyword evidence="6 13" id="KW-0963">Cytoplasm</keyword>
<keyword evidence="16" id="KW-1185">Reference proteome</keyword>
<name>A0A2S9QFY1_9HYPH</name>
<dbReference type="PROSITE" id="PS50052">
    <property type="entry name" value="GUANYLATE_KINASE_2"/>
    <property type="match status" value="1"/>
</dbReference>
<feature type="domain" description="Guanylate kinase-like" evidence="14">
    <location>
        <begin position="12"/>
        <end position="191"/>
    </location>
</feature>
<comment type="catalytic activity">
    <reaction evidence="12 13">
        <text>GMP + ATP = GDP + ADP</text>
        <dbReference type="Rhea" id="RHEA:20780"/>
        <dbReference type="ChEBI" id="CHEBI:30616"/>
        <dbReference type="ChEBI" id="CHEBI:58115"/>
        <dbReference type="ChEBI" id="CHEBI:58189"/>
        <dbReference type="ChEBI" id="CHEBI:456216"/>
        <dbReference type="EC" id="2.7.4.8"/>
    </reaction>
</comment>
<comment type="caution">
    <text evidence="15">The sequence shown here is derived from an EMBL/GenBank/DDBJ whole genome shotgun (WGS) entry which is preliminary data.</text>
</comment>
<dbReference type="PANTHER" id="PTHR23117">
    <property type="entry name" value="GUANYLATE KINASE-RELATED"/>
    <property type="match status" value="1"/>
</dbReference>
<dbReference type="SMART" id="SM00072">
    <property type="entry name" value="GuKc"/>
    <property type="match status" value="1"/>
</dbReference>
<comment type="subcellular location">
    <subcellularLocation>
        <location evidence="2 13">Cytoplasm</location>
    </subcellularLocation>
</comment>
<dbReference type="GO" id="GO:0004385">
    <property type="term" value="F:GMP kinase activity"/>
    <property type="evidence" value="ECO:0007669"/>
    <property type="project" value="UniProtKB-UniRule"/>
</dbReference>
<evidence type="ECO:0000256" key="6">
    <source>
        <dbReference type="ARBA" id="ARBA00022490"/>
    </source>
</evidence>
<dbReference type="GO" id="GO:0005524">
    <property type="term" value="F:ATP binding"/>
    <property type="evidence" value="ECO:0007669"/>
    <property type="project" value="UniProtKB-UniRule"/>
</dbReference>
<evidence type="ECO:0000256" key="12">
    <source>
        <dbReference type="ARBA" id="ARBA00048594"/>
    </source>
</evidence>
<dbReference type="AlphaFoldDB" id="A0A2S9QFY1"/>
<evidence type="ECO:0000256" key="4">
    <source>
        <dbReference type="ARBA" id="ARBA00012961"/>
    </source>
</evidence>
<evidence type="ECO:0000256" key="7">
    <source>
        <dbReference type="ARBA" id="ARBA00022679"/>
    </source>
</evidence>
<keyword evidence="10 13" id="KW-0067">ATP-binding</keyword>
<evidence type="ECO:0000256" key="13">
    <source>
        <dbReference type="HAMAP-Rule" id="MF_00328"/>
    </source>
</evidence>
<accession>A0A2S9QFY1</accession>
<dbReference type="Gene3D" id="3.40.50.300">
    <property type="entry name" value="P-loop containing nucleotide triphosphate hydrolases"/>
    <property type="match status" value="1"/>
</dbReference>
<feature type="binding site" evidence="13">
    <location>
        <begin position="19"/>
        <end position="26"/>
    </location>
    <ligand>
        <name>ATP</name>
        <dbReference type="ChEBI" id="CHEBI:30616"/>
    </ligand>
</feature>
<evidence type="ECO:0000256" key="9">
    <source>
        <dbReference type="ARBA" id="ARBA00022777"/>
    </source>
</evidence>
<evidence type="ECO:0000256" key="5">
    <source>
        <dbReference type="ARBA" id="ARBA00016296"/>
    </source>
</evidence>
<dbReference type="InterPro" id="IPR020590">
    <property type="entry name" value="Guanylate_kinase_CS"/>
</dbReference>
<dbReference type="Proteomes" id="UP000237682">
    <property type="component" value="Unassembled WGS sequence"/>
</dbReference>
<dbReference type="SUPFAM" id="SSF52540">
    <property type="entry name" value="P-loop containing nucleoside triphosphate hydrolases"/>
    <property type="match status" value="1"/>
</dbReference>
<dbReference type="NCBIfam" id="TIGR03263">
    <property type="entry name" value="guanyl_kin"/>
    <property type="match status" value="1"/>
</dbReference>
<dbReference type="OrthoDB" id="9808150at2"/>
<dbReference type="HAMAP" id="MF_00328">
    <property type="entry name" value="Guanylate_kinase"/>
    <property type="match status" value="1"/>
</dbReference>
<dbReference type="Gene3D" id="3.30.63.10">
    <property type="entry name" value="Guanylate Kinase phosphate binding domain"/>
    <property type="match status" value="1"/>
</dbReference>
<keyword evidence="7 13" id="KW-0808">Transferase</keyword>
<evidence type="ECO:0000256" key="2">
    <source>
        <dbReference type="ARBA" id="ARBA00004496"/>
    </source>
</evidence>
<dbReference type="InterPro" id="IPR027417">
    <property type="entry name" value="P-loop_NTPase"/>
</dbReference>
<dbReference type="InterPro" id="IPR017665">
    <property type="entry name" value="Guanylate_kinase"/>
</dbReference>
<dbReference type="EC" id="2.7.4.8" evidence="4 13"/>
<keyword evidence="9 13" id="KW-0418">Kinase</keyword>
<reference evidence="15 16" key="1">
    <citation type="submission" date="2018-02" db="EMBL/GenBank/DDBJ databases">
        <title>Whole genome sequencing of endophytic bacterium.</title>
        <authorList>
            <person name="Eedara R."/>
            <person name="Podile A.R."/>
        </authorList>
    </citation>
    <scope>NUCLEOTIDE SEQUENCE [LARGE SCALE GENOMIC DNA]</scope>
    <source>
        <strain evidence="15 16">RP1T</strain>
    </source>
</reference>
<proteinExistence type="inferred from homology"/>
<evidence type="ECO:0000256" key="3">
    <source>
        <dbReference type="ARBA" id="ARBA00005790"/>
    </source>
</evidence>
<dbReference type="FunFam" id="3.30.63.10:FF:000005">
    <property type="entry name" value="Guanylate kinase"/>
    <property type="match status" value="1"/>
</dbReference>
<evidence type="ECO:0000256" key="10">
    <source>
        <dbReference type="ARBA" id="ARBA00022840"/>
    </source>
</evidence>
<evidence type="ECO:0000256" key="8">
    <source>
        <dbReference type="ARBA" id="ARBA00022741"/>
    </source>
</evidence>
<evidence type="ECO:0000256" key="1">
    <source>
        <dbReference type="ARBA" id="ARBA00003531"/>
    </source>
</evidence>